<proteinExistence type="predicted"/>
<dbReference type="GO" id="GO:0016740">
    <property type="term" value="F:transferase activity"/>
    <property type="evidence" value="ECO:0007669"/>
    <property type="project" value="UniProtKB-KW"/>
</dbReference>
<reference evidence="3" key="1">
    <citation type="submission" date="2016-10" db="EMBL/GenBank/DDBJ databases">
        <authorList>
            <person name="Varghese N."/>
            <person name="Submissions S."/>
        </authorList>
    </citation>
    <scope>NUCLEOTIDE SEQUENCE [LARGE SCALE GENOMIC DNA]</scope>
    <source>
        <strain evidence="3">DSM 45459</strain>
    </source>
</reference>
<dbReference type="Pfam" id="PF01636">
    <property type="entry name" value="APH"/>
    <property type="match status" value="1"/>
</dbReference>
<gene>
    <name evidence="2" type="ORF">SAMN04489718_0363</name>
</gene>
<dbReference type="SUPFAM" id="SSF56112">
    <property type="entry name" value="Protein kinase-like (PK-like)"/>
    <property type="match status" value="1"/>
</dbReference>
<dbReference type="InterPro" id="IPR002575">
    <property type="entry name" value="Aminoglycoside_PTrfase"/>
</dbReference>
<evidence type="ECO:0000259" key="1">
    <source>
        <dbReference type="Pfam" id="PF01636"/>
    </source>
</evidence>
<keyword evidence="2" id="KW-0808">Transferase</keyword>
<dbReference type="AlphaFoldDB" id="A0A1H0YCV9"/>
<name>A0A1H0YCV9_9ACTN</name>
<dbReference type="Proteomes" id="UP000199301">
    <property type="component" value="Unassembled WGS sequence"/>
</dbReference>
<feature type="domain" description="Aminoglycoside phosphotransferase" evidence="1">
    <location>
        <begin position="101"/>
        <end position="212"/>
    </location>
</feature>
<dbReference type="STRING" id="995062.SAMN04489718_0363"/>
<sequence length="275" mass="30733">MSPTDAEIAEADRQFAAWMRQNLEHAADHFGVTLAGEPVHGWRLLSISAPVNGNRWLRVTTEALEWAHGRWWTGSVDANVITGIRKPVVLDRTEWEVAGVRRQRAELMTRVAGRPCSASGALRGELDVSATWWTELRDVLDTLGAVRTDRVHRTQEHLDARTMAVLGRTIPVRLWETVHGDLHWGNVFDPLAVVDWDHWGTGPVGTDAATLYCYSLLAPRTAETVWHTFADTLDTPTGTTALLHTAARLLHRISTGDHPELAPPLHELVERLARR</sequence>
<evidence type="ECO:0000313" key="2">
    <source>
        <dbReference type="EMBL" id="SDQ12736.1"/>
    </source>
</evidence>
<dbReference type="RefSeq" id="WP_217637665.1">
    <property type="nucleotide sequence ID" value="NZ_FNKO01000001.1"/>
</dbReference>
<dbReference type="Gene3D" id="3.90.1200.10">
    <property type="match status" value="1"/>
</dbReference>
<dbReference type="InterPro" id="IPR011009">
    <property type="entry name" value="Kinase-like_dom_sf"/>
</dbReference>
<protein>
    <submittedName>
        <fullName evidence="2">Phosphotransferase enzyme family protein</fullName>
    </submittedName>
</protein>
<organism evidence="2 3">
    <name type="scientific">Actinopolyspora saharensis</name>
    <dbReference type="NCBI Taxonomy" id="995062"/>
    <lineage>
        <taxon>Bacteria</taxon>
        <taxon>Bacillati</taxon>
        <taxon>Actinomycetota</taxon>
        <taxon>Actinomycetes</taxon>
        <taxon>Actinopolysporales</taxon>
        <taxon>Actinopolysporaceae</taxon>
        <taxon>Actinopolyspora</taxon>
    </lineage>
</organism>
<evidence type="ECO:0000313" key="3">
    <source>
        <dbReference type="Proteomes" id="UP000199301"/>
    </source>
</evidence>
<accession>A0A1H0YCV9</accession>
<dbReference type="EMBL" id="FNKO01000001">
    <property type="protein sequence ID" value="SDQ12736.1"/>
    <property type="molecule type" value="Genomic_DNA"/>
</dbReference>
<keyword evidence="3" id="KW-1185">Reference proteome</keyword>